<gene>
    <name evidence="14" type="ORF">DIS24_g8136</name>
</gene>
<evidence type="ECO:0000313" key="14">
    <source>
        <dbReference type="EMBL" id="KAK0645196.1"/>
    </source>
</evidence>
<sequence>MGAETYNKGRIFRRAKGVAYIFLLLCILLTLLSLDGSIGSVTGRGSYREIFETASGETESNENVHPSHSPVEPTAPAVLDPADVLIMVKTGATKLWQRLPIHLSTTLSNATLTPNIVFYSDFPTTIASHPVTDVLANASSQLKNSPDFQTWHGIRRAANDDNWYLDQQGEEATYVEGAWRLDKYKFVPMVAHAARNYPGKAWYVFMEDDTFYFWESLYAWLASFDPAETVYVGGPASRLGEDFAHGGSGFALSRGAMEKAFGGAQADAKALAKWDEYSLEHGCGDHILSHVLASKGVKRRKDFEGTGLMPMQALPLWQLPFGGWDWCSPLFTVHKVHAQDVSMLWEWEKEFKAKKSGSVRYNDIFADLVEPKLSDVQVEWDNFSDEKRYSATLEDSAGESLTDKERSAKPWFNKAACEKACHQWDKCLQWRYIDNDCYHSSVVKQGRRINSGIKMTSGWMLQRIKKLREKDCDALPWPEL</sequence>
<reference evidence="14" key="1">
    <citation type="submission" date="2023-06" db="EMBL/GenBank/DDBJ databases">
        <title>Multi-omics analyses reveal the molecular pathogenesis toolkit of Lasiodiplodia hormozganensis, a cross-kingdom pathogen.</title>
        <authorList>
            <person name="Felix C."/>
            <person name="Meneses R."/>
            <person name="Goncalves M.F.M."/>
            <person name="Tilleman L."/>
            <person name="Duarte A.S."/>
            <person name="Jorrin-Novo J.V."/>
            <person name="Van De Peer Y."/>
            <person name="Deforce D."/>
            <person name="Van Nieuwerburgh F."/>
            <person name="Esteves A.C."/>
            <person name="Alves A."/>
        </authorList>
    </citation>
    <scope>NUCLEOTIDE SEQUENCE</scope>
    <source>
        <strain evidence="14">CBS 339.90</strain>
    </source>
</reference>
<evidence type="ECO:0000256" key="11">
    <source>
        <dbReference type="ARBA" id="ARBA00023136"/>
    </source>
</evidence>
<keyword evidence="7 12" id="KW-0812">Transmembrane</keyword>
<evidence type="ECO:0000256" key="4">
    <source>
        <dbReference type="ARBA" id="ARBA00012557"/>
    </source>
</evidence>
<keyword evidence="9" id="KW-0735">Signal-anchor</keyword>
<dbReference type="PANTHER" id="PTHR23033">
    <property type="entry name" value="BETA1,3-GALACTOSYLTRANSFERASE"/>
    <property type="match status" value="1"/>
</dbReference>
<dbReference type="GO" id="GO:0000166">
    <property type="term" value="F:nucleotide binding"/>
    <property type="evidence" value="ECO:0007669"/>
    <property type="project" value="UniProtKB-KW"/>
</dbReference>
<evidence type="ECO:0000256" key="6">
    <source>
        <dbReference type="ARBA" id="ARBA00022679"/>
    </source>
</evidence>
<organism evidence="14 15">
    <name type="scientific">Lasiodiplodia hormozganensis</name>
    <dbReference type="NCBI Taxonomy" id="869390"/>
    <lineage>
        <taxon>Eukaryota</taxon>
        <taxon>Fungi</taxon>
        <taxon>Dikarya</taxon>
        <taxon>Ascomycota</taxon>
        <taxon>Pezizomycotina</taxon>
        <taxon>Dothideomycetes</taxon>
        <taxon>Dothideomycetes incertae sedis</taxon>
        <taxon>Botryosphaeriales</taxon>
        <taxon>Botryosphaeriaceae</taxon>
        <taxon>Lasiodiplodia</taxon>
    </lineage>
</organism>
<evidence type="ECO:0000256" key="9">
    <source>
        <dbReference type="ARBA" id="ARBA00022968"/>
    </source>
</evidence>
<comment type="pathway">
    <text evidence="2">Protein modification; protein glycosylation.</text>
</comment>
<feature type="transmembrane region" description="Helical" evidence="12">
    <location>
        <begin position="17"/>
        <end position="34"/>
    </location>
</feature>
<keyword evidence="5" id="KW-0328">Glycosyltransferase</keyword>
<evidence type="ECO:0000256" key="2">
    <source>
        <dbReference type="ARBA" id="ARBA00004922"/>
    </source>
</evidence>
<keyword evidence="15" id="KW-1185">Reference proteome</keyword>
<evidence type="ECO:0000256" key="3">
    <source>
        <dbReference type="ARBA" id="ARBA00006462"/>
    </source>
</evidence>
<evidence type="ECO:0000256" key="1">
    <source>
        <dbReference type="ARBA" id="ARBA00004606"/>
    </source>
</evidence>
<dbReference type="Proteomes" id="UP001175001">
    <property type="component" value="Unassembled WGS sequence"/>
</dbReference>
<dbReference type="GO" id="GO:0016020">
    <property type="term" value="C:membrane"/>
    <property type="evidence" value="ECO:0007669"/>
    <property type="project" value="UniProtKB-SubCell"/>
</dbReference>
<evidence type="ECO:0000256" key="5">
    <source>
        <dbReference type="ARBA" id="ARBA00022676"/>
    </source>
</evidence>
<keyword evidence="10 12" id="KW-1133">Transmembrane helix</keyword>
<evidence type="ECO:0000256" key="7">
    <source>
        <dbReference type="ARBA" id="ARBA00022692"/>
    </source>
</evidence>
<evidence type="ECO:0000256" key="10">
    <source>
        <dbReference type="ARBA" id="ARBA00022989"/>
    </source>
</evidence>
<dbReference type="Pfam" id="PF02434">
    <property type="entry name" value="Fringe"/>
    <property type="match status" value="1"/>
</dbReference>
<dbReference type="EC" id="2.4.1.122" evidence="4"/>
<evidence type="ECO:0000256" key="12">
    <source>
        <dbReference type="SAM" id="Phobius"/>
    </source>
</evidence>
<dbReference type="AlphaFoldDB" id="A0AA39Y387"/>
<evidence type="ECO:0000256" key="8">
    <source>
        <dbReference type="ARBA" id="ARBA00022741"/>
    </source>
</evidence>
<keyword evidence="11 12" id="KW-0472">Membrane</keyword>
<comment type="caution">
    <text evidence="14">The sequence shown here is derived from an EMBL/GenBank/DDBJ whole genome shotgun (WGS) entry which is preliminary data.</text>
</comment>
<dbReference type="InterPro" id="IPR003378">
    <property type="entry name" value="Fringe-like_glycosylTrfase"/>
</dbReference>
<feature type="domain" description="Fringe-like glycosyltransferase" evidence="13">
    <location>
        <begin position="198"/>
        <end position="259"/>
    </location>
</feature>
<keyword evidence="6" id="KW-0808">Transferase</keyword>
<dbReference type="EMBL" id="JAUJDW010000057">
    <property type="protein sequence ID" value="KAK0645196.1"/>
    <property type="molecule type" value="Genomic_DNA"/>
</dbReference>
<dbReference type="InterPro" id="IPR026050">
    <property type="entry name" value="C1GALT1/C1GALT1_chp1"/>
</dbReference>
<dbReference type="PANTHER" id="PTHR23033:SF47">
    <property type="entry name" value="APPLE DOMAIN-CONTAINING PROTEIN-RELATED"/>
    <property type="match status" value="1"/>
</dbReference>
<dbReference type="GO" id="GO:0016263">
    <property type="term" value="F:glycoprotein-N-acetylgalactosamine 3-beta-galactosyltransferase activity"/>
    <property type="evidence" value="ECO:0007669"/>
    <property type="project" value="UniProtKB-EC"/>
</dbReference>
<comment type="subcellular location">
    <subcellularLocation>
        <location evidence="1">Membrane</location>
        <topology evidence="1">Single-pass type II membrane protein</topology>
    </subcellularLocation>
</comment>
<evidence type="ECO:0000259" key="13">
    <source>
        <dbReference type="Pfam" id="PF02434"/>
    </source>
</evidence>
<dbReference type="Gene3D" id="3.90.550.50">
    <property type="match status" value="1"/>
</dbReference>
<accession>A0AA39Y387</accession>
<proteinExistence type="inferred from homology"/>
<name>A0AA39Y387_9PEZI</name>
<evidence type="ECO:0000313" key="15">
    <source>
        <dbReference type="Proteomes" id="UP001175001"/>
    </source>
</evidence>
<protein>
    <recommendedName>
        <fullName evidence="4">N-acetylgalactosaminide beta-1,3-galactosyltransferase</fullName>
        <ecNumber evidence="4">2.4.1.122</ecNumber>
    </recommendedName>
</protein>
<comment type="similarity">
    <text evidence="3">Belongs to the glycosyltransferase 31 family. Beta3-Gal-T subfamily.</text>
</comment>
<keyword evidence="8" id="KW-0547">Nucleotide-binding</keyword>